<dbReference type="InterPro" id="IPR006342">
    <property type="entry name" value="FkbM_mtfrase"/>
</dbReference>
<dbReference type="NCBIfam" id="TIGR01444">
    <property type="entry name" value="fkbM_fam"/>
    <property type="match status" value="1"/>
</dbReference>
<accession>A0ABD3NPS1</accession>
<dbReference type="SUPFAM" id="SSF53335">
    <property type="entry name" value="S-adenosyl-L-methionine-dependent methyltransferases"/>
    <property type="match status" value="1"/>
</dbReference>
<dbReference type="Proteomes" id="UP001516023">
    <property type="component" value="Unassembled WGS sequence"/>
</dbReference>
<feature type="domain" description="Methyltransferase FkbM" evidence="2">
    <location>
        <begin position="233"/>
        <end position="372"/>
    </location>
</feature>
<dbReference type="Gene3D" id="3.40.50.150">
    <property type="entry name" value="Vaccinia Virus protein VP39"/>
    <property type="match status" value="1"/>
</dbReference>
<dbReference type="PANTHER" id="PTHR34203:SF15">
    <property type="entry name" value="SLL1173 PROTEIN"/>
    <property type="match status" value="1"/>
</dbReference>
<organism evidence="3 4">
    <name type="scientific">Cyclotella cryptica</name>
    <dbReference type="NCBI Taxonomy" id="29204"/>
    <lineage>
        <taxon>Eukaryota</taxon>
        <taxon>Sar</taxon>
        <taxon>Stramenopiles</taxon>
        <taxon>Ochrophyta</taxon>
        <taxon>Bacillariophyta</taxon>
        <taxon>Coscinodiscophyceae</taxon>
        <taxon>Thalassiosirophycidae</taxon>
        <taxon>Stephanodiscales</taxon>
        <taxon>Stephanodiscaceae</taxon>
        <taxon>Cyclotella</taxon>
    </lineage>
</organism>
<evidence type="ECO:0000256" key="1">
    <source>
        <dbReference type="SAM" id="MobiDB-lite"/>
    </source>
</evidence>
<feature type="compositionally biased region" description="Polar residues" evidence="1">
    <location>
        <begin position="1"/>
        <end position="13"/>
    </location>
</feature>
<feature type="compositionally biased region" description="Polar residues" evidence="1">
    <location>
        <begin position="20"/>
        <end position="30"/>
    </location>
</feature>
<protein>
    <recommendedName>
        <fullName evidence="2">Methyltransferase FkbM domain-containing protein</fullName>
    </recommendedName>
</protein>
<name>A0ABD3NPS1_9STRA</name>
<dbReference type="InterPro" id="IPR029063">
    <property type="entry name" value="SAM-dependent_MTases_sf"/>
</dbReference>
<evidence type="ECO:0000313" key="4">
    <source>
        <dbReference type="Proteomes" id="UP001516023"/>
    </source>
</evidence>
<sequence length="438" mass="49627">MALRNRSTQSDLTSDPDFGQLSSSDNSSKYKQNKLVPNLSGKKVLLFSACVLLLYQAASHRDIQLYDGKQLKHIKVEPAYDESKQESSVSEVKQCTPDQLAVIQTQLPPNDCVANKNQPWVQGCSFTYATRCPDANWLYNYYKQLHRNTKRSQKRTFVGIFIGCNKGMDAVNAMRMGSGNSIFDKSKWRDAITQGGRIQLSNAVCGQDKSEQFNLEDKGWQDNSKFAQLHCVEAMPGTATALEESARQLAWDQHGFVVTHAAMSRRDGSIPFPVAASVGVENKGIGNCKEGHSCVNVTMYSLDTFVTKFVPENVPINYLSVDVEGYDMDVLLGGMETALSRVHYFEFEYNWMGSWKNQHLLDLVELLDHQGFTCYWPGFNNYIWRITGCWLEHYDIHFWSNVACVNRNAKEAQSLAKNMEQMFEYTLSKGRSLVMDHV</sequence>
<feature type="region of interest" description="Disordered" evidence="1">
    <location>
        <begin position="1"/>
        <end position="32"/>
    </location>
</feature>
<proteinExistence type="predicted"/>
<gene>
    <name evidence="3" type="ORF">HJC23_002582</name>
</gene>
<reference evidence="3 4" key="1">
    <citation type="journal article" date="2020" name="G3 (Bethesda)">
        <title>Improved Reference Genome for Cyclotella cryptica CCMP332, a Model for Cell Wall Morphogenesis, Salinity Adaptation, and Lipid Production in Diatoms (Bacillariophyta).</title>
        <authorList>
            <person name="Roberts W.R."/>
            <person name="Downey K.M."/>
            <person name="Ruck E.C."/>
            <person name="Traller J.C."/>
            <person name="Alverson A.J."/>
        </authorList>
    </citation>
    <scope>NUCLEOTIDE SEQUENCE [LARGE SCALE GENOMIC DNA]</scope>
    <source>
        <strain evidence="3 4">CCMP332</strain>
    </source>
</reference>
<evidence type="ECO:0000259" key="2">
    <source>
        <dbReference type="Pfam" id="PF05050"/>
    </source>
</evidence>
<dbReference type="Pfam" id="PF05050">
    <property type="entry name" value="Methyltransf_21"/>
    <property type="match status" value="1"/>
</dbReference>
<comment type="caution">
    <text evidence="3">The sequence shown here is derived from an EMBL/GenBank/DDBJ whole genome shotgun (WGS) entry which is preliminary data.</text>
</comment>
<dbReference type="AlphaFoldDB" id="A0ABD3NPS1"/>
<dbReference type="PANTHER" id="PTHR34203">
    <property type="entry name" value="METHYLTRANSFERASE, FKBM FAMILY PROTEIN"/>
    <property type="match status" value="1"/>
</dbReference>
<keyword evidence="4" id="KW-1185">Reference proteome</keyword>
<dbReference type="EMBL" id="JABMIG020000461">
    <property type="protein sequence ID" value="KAL3777131.1"/>
    <property type="molecule type" value="Genomic_DNA"/>
</dbReference>
<evidence type="ECO:0000313" key="3">
    <source>
        <dbReference type="EMBL" id="KAL3777131.1"/>
    </source>
</evidence>
<dbReference type="InterPro" id="IPR052514">
    <property type="entry name" value="SAM-dependent_MTase"/>
</dbReference>